<feature type="region of interest" description="Disordered" evidence="1">
    <location>
        <begin position="24"/>
        <end position="50"/>
    </location>
</feature>
<evidence type="ECO:0000313" key="3">
    <source>
        <dbReference type="Proteomes" id="UP000039324"/>
    </source>
</evidence>
<reference evidence="2 3" key="1">
    <citation type="submission" date="2015-02" db="EMBL/GenBank/DDBJ databases">
        <authorList>
            <person name="Chooi Y.-H."/>
        </authorList>
    </citation>
    <scope>NUCLEOTIDE SEQUENCE [LARGE SCALE GENOMIC DNA]</scope>
    <source>
        <strain evidence="2">E3</strain>
    </source>
</reference>
<evidence type="ECO:0000313" key="2">
    <source>
        <dbReference type="EMBL" id="CEP02068.1"/>
    </source>
</evidence>
<dbReference type="PANTHER" id="PTHR39290">
    <property type="entry name" value="C3H1-TYPE DOMAIN-CONTAINING PROTEIN-RELATED"/>
    <property type="match status" value="1"/>
</dbReference>
<dbReference type="EMBL" id="CDSF01000122">
    <property type="protein sequence ID" value="CEP02068.1"/>
    <property type="molecule type" value="Genomic_DNA"/>
</dbReference>
<keyword evidence="3" id="KW-1185">Reference proteome</keyword>
<dbReference type="InterPro" id="IPR029063">
    <property type="entry name" value="SAM-dependent_MTases_sf"/>
</dbReference>
<protein>
    <submittedName>
        <fullName evidence="2">Uncharacterized protein</fullName>
    </submittedName>
</protein>
<gene>
    <name evidence="2" type="ORF">PBRA_002333</name>
</gene>
<name>A0A0G4J341_PLABS</name>
<dbReference type="OrthoDB" id="5411518at2759"/>
<organism evidence="2 3">
    <name type="scientific">Plasmodiophora brassicae</name>
    <name type="common">Clubroot disease agent</name>
    <dbReference type="NCBI Taxonomy" id="37360"/>
    <lineage>
        <taxon>Eukaryota</taxon>
        <taxon>Sar</taxon>
        <taxon>Rhizaria</taxon>
        <taxon>Endomyxa</taxon>
        <taxon>Phytomyxea</taxon>
        <taxon>Plasmodiophorida</taxon>
        <taxon>Plasmodiophoridae</taxon>
        <taxon>Plasmodiophora</taxon>
    </lineage>
</organism>
<evidence type="ECO:0000256" key="1">
    <source>
        <dbReference type="SAM" id="MobiDB-lite"/>
    </source>
</evidence>
<proteinExistence type="predicted"/>
<dbReference type="OMA" id="AGTGYWE"/>
<sequence>MDDDDLNVESLRAKVAGIRAQRKKRACNNDGCNDNGEKPKRRRKKAAGQCGPALDGNEFLKRFEEWRRSTPGIEMMFKPSLSDYEREQLFASMPLDDLMDKYAWAIPDDRAIRIIREFAPIVEVGAGKGYWARLLRDNGVDAIAYDKTVGRPGNWTRIEKGGPEDLSKHADRALFLCYPDDFEDDAQYSLAEHCLRTYRGDTVILVGEMLGSTMLENPWGKSIGPEAQLELHARFHMVLRVPLPSFPVSRDTLSVWKRTRRFAIDDDFQFADIDSQETIDQTLSCPATAHLI</sequence>
<dbReference type="PANTHER" id="PTHR39290:SF6">
    <property type="entry name" value="S-ADENOSYL-L-METHIONINE-DEPENDENT METHYLTRANSFERASES SUPERFAMILY PROTEIN"/>
    <property type="match status" value="1"/>
</dbReference>
<dbReference type="AlphaFoldDB" id="A0A0G4J341"/>
<accession>A0A0G4J341</accession>
<dbReference type="Proteomes" id="UP000039324">
    <property type="component" value="Unassembled WGS sequence"/>
</dbReference>
<dbReference type="SUPFAM" id="SSF53335">
    <property type="entry name" value="S-adenosyl-L-methionine-dependent methyltransferases"/>
    <property type="match status" value="1"/>
</dbReference>